<evidence type="ECO:0000313" key="1">
    <source>
        <dbReference type="EMBL" id="GHG42456.1"/>
    </source>
</evidence>
<evidence type="ECO:0000313" key="2">
    <source>
        <dbReference type="Proteomes" id="UP000619355"/>
    </source>
</evidence>
<name>A0A919EV09_9ACTN</name>
<reference evidence="2" key="1">
    <citation type="journal article" date="2019" name="Int. J. Syst. Evol. Microbiol.">
        <title>The Global Catalogue of Microorganisms (GCM) 10K type strain sequencing project: providing services to taxonomists for standard genome sequencing and annotation.</title>
        <authorList>
            <consortium name="The Broad Institute Genomics Platform"/>
            <consortium name="The Broad Institute Genome Sequencing Center for Infectious Disease"/>
            <person name="Wu L."/>
            <person name="Ma J."/>
        </authorList>
    </citation>
    <scope>NUCLEOTIDE SEQUENCE [LARGE SCALE GENOMIC DNA]</scope>
    <source>
        <strain evidence="2">JCM 4253</strain>
    </source>
</reference>
<organism evidence="1 2">
    <name type="scientific">Streptomyces capoamus</name>
    <dbReference type="NCBI Taxonomy" id="68183"/>
    <lineage>
        <taxon>Bacteria</taxon>
        <taxon>Bacillati</taxon>
        <taxon>Actinomycetota</taxon>
        <taxon>Actinomycetes</taxon>
        <taxon>Kitasatosporales</taxon>
        <taxon>Streptomycetaceae</taxon>
        <taxon>Streptomyces</taxon>
    </lineage>
</organism>
<sequence length="60" mass="6403">MVAVSMTTARPSLSIPAFPVPLSPKRRHSLAHSYAPPMLPVEAMPARAGKARNQQGNVPL</sequence>
<dbReference type="Proteomes" id="UP000619355">
    <property type="component" value="Unassembled WGS sequence"/>
</dbReference>
<proteinExistence type="predicted"/>
<dbReference type="EMBL" id="BNBF01000004">
    <property type="protein sequence ID" value="GHG42456.1"/>
    <property type="molecule type" value="Genomic_DNA"/>
</dbReference>
<dbReference type="AlphaFoldDB" id="A0A919EV09"/>
<comment type="caution">
    <text evidence="1">The sequence shown here is derived from an EMBL/GenBank/DDBJ whole genome shotgun (WGS) entry which is preliminary data.</text>
</comment>
<accession>A0A919EV09</accession>
<keyword evidence="2" id="KW-1185">Reference proteome</keyword>
<protein>
    <submittedName>
        <fullName evidence="1">Uncharacterized protein</fullName>
    </submittedName>
</protein>
<gene>
    <name evidence="1" type="ORF">GCM10018980_18200</name>
</gene>